<evidence type="ECO:0000313" key="2">
    <source>
        <dbReference type="EMBL" id="MCU4743357.1"/>
    </source>
</evidence>
<proteinExistence type="predicted"/>
<name>A0AAP2Z1V1_9EURY</name>
<organism evidence="2 3">
    <name type="scientific">Natronoglomus mannanivorans</name>
    <dbReference type="NCBI Taxonomy" id="2979990"/>
    <lineage>
        <taxon>Archaea</taxon>
        <taxon>Methanobacteriati</taxon>
        <taxon>Methanobacteriota</taxon>
        <taxon>Stenosarchaea group</taxon>
        <taxon>Halobacteria</taxon>
        <taxon>Halobacteriales</taxon>
        <taxon>Natrialbaceae</taxon>
        <taxon>Natronoglomus</taxon>
    </lineage>
</organism>
<dbReference type="InterPro" id="IPR021377">
    <property type="entry name" value="DUF3006"/>
</dbReference>
<dbReference type="AlphaFoldDB" id="A0AAP2Z1V1"/>
<accession>A0AAP2Z1V1</accession>
<sequence>MDGTYTGVVDRIVDSETAVILLEGDDQVIDQLDVAADRLPEPAQTDGGVLSVTLEDDEVVSMVYRPEETRARRGSAREKLDRLSERLSDREE</sequence>
<dbReference type="Pfam" id="PF11213">
    <property type="entry name" value="DUF3006"/>
    <property type="match status" value="1"/>
</dbReference>
<gene>
    <name evidence="2" type="ORF">OB960_18380</name>
</gene>
<dbReference type="EMBL" id="JAOPKA010000014">
    <property type="protein sequence ID" value="MCU4743357.1"/>
    <property type="molecule type" value="Genomic_DNA"/>
</dbReference>
<reference evidence="2" key="1">
    <citation type="submission" date="2022-09" db="EMBL/GenBank/DDBJ databases">
        <title>Enrichment on poylsaccharides allowed isolation of novel metabolic and taxonomic groups of Haloarchaea.</title>
        <authorList>
            <person name="Sorokin D.Y."/>
            <person name="Elcheninov A.G."/>
            <person name="Khizhniak T.V."/>
            <person name="Kolganova T.V."/>
            <person name="Kublanov I.V."/>
        </authorList>
    </citation>
    <scope>NUCLEOTIDE SEQUENCE</scope>
    <source>
        <strain evidence="2">AArc-xg1-1</strain>
    </source>
</reference>
<comment type="caution">
    <text evidence="2">The sequence shown here is derived from an EMBL/GenBank/DDBJ whole genome shotgun (WGS) entry which is preliminary data.</text>
</comment>
<evidence type="ECO:0000256" key="1">
    <source>
        <dbReference type="SAM" id="MobiDB-lite"/>
    </source>
</evidence>
<dbReference type="Proteomes" id="UP001321018">
    <property type="component" value="Unassembled WGS sequence"/>
</dbReference>
<feature type="region of interest" description="Disordered" evidence="1">
    <location>
        <begin position="68"/>
        <end position="92"/>
    </location>
</feature>
<dbReference type="RefSeq" id="WP_338005175.1">
    <property type="nucleotide sequence ID" value="NZ_JAOPKA010000014.1"/>
</dbReference>
<protein>
    <submittedName>
        <fullName evidence="2">DUF3006 domain-containing protein</fullName>
    </submittedName>
</protein>
<evidence type="ECO:0000313" key="3">
    <source>
        <dbReference type="Proteomes" id="UP001321018"/>
    </source>
</evidence>